<dbReference type="PROSITE" id="PS50931">
    <property type="entry name" value="HTH_LYSR"/>
    <property type="match status" value="1"/>
</dbReference>
<comment type="caution">
    <text evidence="6">The sequence shown here is derived from an EMBL/GenBank/DDBJ whole genome shotgun (WGS) entry which is preliminary data.</text>
</comment>
<dbReference type="GO" id="GO:0003700">
    <property type="term" value="F:DNA-binding transcription factor activity"/>
    <property type="evidence" value="ECO:0007669"/>
    <property type="project" value="InterPro"/>
</dbReference>
<evidence type="ECO:0000313" key="6">
    <source>
        <dbReference type="EMBL" id="GLW74692.1"/>
    </source>
</evidence>
<dbReference type="SUPFAM" id="SSF46785">
    <property type="entry name" value="Winged helix' DNA-binding domain"/>
    <property type="match status" value="1"/>
</dbReference>
<dbReference type="RefSeq" id="WP_285740258.1">
    <property type="nucleotide sequence ID" value="NZ_BSSA01000038.1"/>
</dbReference>
<name>A0A9W6QDA3_9ACTN</name>
<feature type="domain" description="HTH lysR-type" evidence="5">
    <location>
        <begin position="12"/>
        <end position="67"/>
    </location>
</feature>
<dbReference type="PANTHER" id="PTHR30346">
    <property type="entry name" value="TRANSCRIPTIONAL DUAL REGULATOR HCAR-RELATED"/>
    <property type="match status" value="1"/>
</dbReference>
<dbReference type="AlphaFoldDB" id="A0A9W6QDA3"/>
<protein>
    <recommendedName>
        <fullName evidence="5">HTH lysR-type domain-containing protein</fullName>
    </recommendedName>
</protein>
<dbReference type="EMBL" id="BSSA01000038">
    <property type="protein sequence ID" value="GLW74692.1"/>
    <property type="molecule type" value="Genomic_DNA"/>
</dbReference>
<dbReference type="GO" id="GO:0003677">
    <property type="term" value="F:DNA binding"/>
    <property type="evidence" value="ECO:0007669"/>
    <property type="project" value="UniProtKB-KW"/>
</dbReference>
<keyword evidence="2" id="KW-0805">Transcription regulation</keyword>
<dbReference type="Pfam" id="PF00126">
    <property type="entry name" value="HTH_1"/>
    <property type="match status" value="1"/>
</dbReference>
<keyword evidence="3" id="KW-0238">DNA-binding</keyword>
<evidence type="ECO:0000256" key="2">
    <source>
        <dbReference type="ARBA" id="ARBA00023015"/>
    </source>
</evidence>
<dbReference type="PANTHER" id="PTHR30346:SF28">
    <property type="entry name" value="HTH-TYPE TRANSCRIPTIONAL REGULATOR CYNR"/>
    <property type="match status" value="1"/>
</dbReference>
<dbReference type="InterPro" id="IPR000847">
    <property type="entry name" value="LysR_HTH_N"/>
</dbReference>
<reference evidence="6" key="1">
    <citation type="submission" date="2023-02" db="EMBL/GenBank/DDBJ databases">
        <title>Kitasatospora phosalacinea NBRC 14627.</title>
        <authorList>
            <person name="Ichikawa N."/>
            <person name="Sato H."/>
            <person name="Tonouchi N."/>
        </authorList>
    </citation>
    <scope>NUCLEOTIDE SEQUENCE</scope>
    <source>
        <strain evidence="6">NBRC 14627</strain>
    </source>
</reference>
<evidence type="ECO:0000259" key="5">
    <source>
        <dbReference type="PROSITE" id="PS50931"/>
    </source>
</evidence>
<gene>
    <name evidence="6" type="ORF">Kpho02_69890</name>
</gene>
<evidence type="ECO:0000256" key="3">
    <source>
        <dbReference type="ARBA" id="ARBA00023125"/>
    </source>
</evidence>
<dbReference type="InterPro" id="IPR036390">
    <property type="entry name" value="WH_DNA-bd_sf"/>
</dbReference>
<dbReference type="InterPro" id="IPR036388">
    <property type="entry name" value="WH-like_DNA-bd_sf"/>
</dbReference>
<dbReference type="Proteomes" id="UP001165041">
    <property type="component" value="Unassembled WGS sequence"/>
</dbReference>
<dbReference type="Gene3D" id="1.10.10.10">
    <property type="entry name" value="Winged helix-like DNA-binding domain superfamily/Winged helix DNA-binding domain"/>
    <property type="match status" value="1"/>
</dbReference>
<sequence length="107" mass="11929">MIRPTLGNTYALRRLRVFVQVVEYPTLTEACRTHGINPATLTVQLKRLETDLGGPLLIRAGRGRKLALTGLGREVVQAAENLGHTLAGQPRETWDCSAVRRRQARQK</sequence>
<organism evidence="6 7">
    <name type="scientific">Kitasatospora phosalacinea</name>
    <dbReference type="NCBI Taxonomy" id="2065"/>
    <lineage>
        <taxon>Bacteria</taxon>
        <taxon>Bacillati</taxon>
        <taxon>Actinomycetota</taxon>
        <taxon>Actinomycetes</taxon>
        <taxon>Kitasatosporales</taxon>
        <taxon>Streptomycetaceae</taxon>
        <taxon>Kitasatospora</taxon>
    </lineage>
</organism>
<keyword evidence="4" id="KW-0804">Transcription</keyword>
<comment type="similarity">
    <text evidence="1">Belongs to the LysR transcriptional regulatory family.</text>
</comment>
<evidence type="ECO:0000256" key="1">
    <source>
        <dbReference type="ARBA" id="ARBA00009437"/>
    </source>
</evidence>
<accession>A0A9W6QDA3</accession>
<evidence type="ECO:0000313" key="7">
    <source>
        <dbReference type="Proteomes" id="UP001165041"/>
    </source>
</evidence>
<proteinExistence type="inferred from homology"/>
<evidence type="ECO:0000256" key="4">
    <source>
        <dbReference type="ARBA" id="ARBA00023163"/>
    </source>
</evidence>